<dbReference type="SUPFAM" id="SSF48371">
    <property type="entry name" value="ARM repeat"/>
    <property type="match status" value="1"/>
</dbReference>
<dbReference type="InterPro" id="IPR033133">
    <property type="entry name" value="PUM-HD"/>
</dbReference>
<feature type="compositionally biased region" description="Low complexity" evidence="3">
    <location>
        <begin position="159"/>
        <end position="171"/>
    </location>
</feature>
<proteinExistence type="predicted"/>
<feature type="repeat" description="Pumilio" evidence="2">
    <location>
        <begin position="685"/>
        <end position="721"/>
    </location>
</feature>
<dbReference type="PANTHER" id="PTHR12537">
    <property type="entry name" value="RNA BINDING PROTEIN PUMILIO-RELATED"/>
    <property type="match status" value="1"/>
</dbReference>
<evidence type="ECO:0000256" key="3">
    <source>
        <dbReference type="SAM" id="MobiDB-lite"/>
    </source>
</evidence>
<dbReference type="InterPro" id="IPR001313">
    <property type="entry name" value="Pumilio_RNA-bd_rpt"/>
</dbReference>
<protein>
    <submittedName>
        <fullName evidence="5">Pumilio 2</fullName>
    </submittedName>
</protein>
<feature type="compositionally biased region" description="Basic and acidic residues" evidence="3">
    <location>
        <begin position="245"/>
        <end position="254"/>
    </location>
</feature>
<feature type="domain" description="PUM-HD" evidence="4">
    <location>
        <begin position="563"/>
        <end position="931"/>
    </location>
</feature>
<feature type="compositionally biased region" description="Polar residues" evidence="3">
    <location>
        <begin position="133"/>
        <end position="158"/>
    </location>
</feature>
<keyword evidence="6" id="KW-1185">Reference proteome</keyword>
<dbReference type="PROSITE" id="PS50302">
    <property type="entry name" value="PUM"/>
    <property type="match status" value="7"/>
</dbReference>
<dbReference type="EMBL" id="JAOAOG010000239">
    <property type="protein sequence ID" value="KAJ6237701.1"/>
    <property type="molecule type" value="Genomic_DNA"/>
</dbReference>
<feature type="region of interest" description="Disordered" evidence="3">
    <location>
        <begin position="116"/>
        <end position="184"/>
    </location>
</feature>
<dbReference type="Proteomes" id="UP001150062">
    <property type="component" value="Unassembled WGS sequence"/>
</dbReference>
<feature type="repeat" description="Pumilio" evidence="2">
    <location>
        <begin position="866"/>
        <end position="905"/>
    </location>
</feature>
<dbReference type="InterPro" id="IPR011989">
    <property type="entry name" value="ARM-like"/>
</dbReference>
<dbReference type="InterPro" id="IPR033712">
    <property type="entry name" value="Pumilio_RNA-bd"/>
</dbReference>
<dbReference type="SMART" id="SM00025">
    <property type="entry name" value="Pumilio"/>
    <property type="match status" value="7"/>
</dbReference>
<gene>
    <name evidence="5" type="ORF">M0813_27266</name>
</gene>
<feature type="region of interest" description="Disordered" evidence="3">
    <location>
        <begin position="38"/>
        <end position="65"/>
    </location>
</feature>
<feature type="region of interest" description="Disordered" evidence="3">
    <location>
        <begin position="408"/>
        <end position="441"/>
    </location>
</feature>
<dbReference type="InterPro" id="IPR016024">
    <property type="entry name" value="ARM-type_fold"/>
</dbReference>
<comment type="caution">
    <text evidence="5">The sequence shown here is derived from an EMBL/GenBank/DDBJ whole genome shotgun (WGS) entry which is preliminary data.</text>
</comment>
<feature type="region of interest" description="Disordered" evidence="3">
    <location>
        <begin position="245"/>
        <end position="292"/>
    </location>
</feature>
<feature type="repeat" description="Pumilio" evidence="2">
    <location>
        <begin position="830"/>
        <end position="865"/>
    </location>
</feature>
<name>A0ABQ8XYL8_9EUKA</name>
<dbReference type="Pfam" id="PF00806">
    <property type="entry name" value="PUF"/>
    <property type="match status" value="7"/>
</dbReference>
<evidence type="ECO:0000256" key="2">
    <source>
        <dbReference type="PROSITE-ProRule" id="PRU00317"/>
    </source>
</evidence>
<keyword evidence="1" id="KW-0677">Repeat</keyword>
<feature type="repeat" description="Pumilio" evidence="2">
    <location>
        <begin position="758"/>
        <end position="793"/>
    </location>
</feature>
<dbReference type="Gene3D" id="1.25.10.10">
    <property type="entry name" value="Leucine-rich Repeat Variant"/>
    <property type="match status" value="1"/>
</dbReference>
<feature type="repeat" description="Pumilio" evidence="2">
    <location>
        <begin position="794"/>
        <end position="829"/>
    </location>
</feature>
<reference evidence="5" key="1">
    <citation type="submission" date="2022-08" db="EMBL/GenBank/DDBJ databases">
        <title>Novel sulfate-reducing endosymbionts in the free-living metamonad Anaeramoeba.</title>
        <authorList>
            <person name="Jerlstrom-Hultqvist J."/>
            <person name="Cepicka I."/>
            <person name="Gallot-Lavallee L."/>
            <person name="Salas-Leiva D."/>
            <person name="Curtis B.A."/>
            <person name="Zahonova K."/>
            <person name="Pipaliya S."/>
            <person name="Dacks J."/>
            <person name="Roger A.J."/>
        </authorList>
    </citation>
    <scope>NUCLEOTIDE SEQUENCE</scope>
    <source>
        <strain evidence="5">Schooner1</strain>
    </source>
</reference>
<dbReference type="CDD" id="cd07920">
    <property type="entry name" value="Pumilio"/>
    <property type="match status" value="1"/>
</dbReference>
<feature type="compositionally biased region" description="Low complexity" evidence="3">
    <location>
        <begin position="256"/>
        <end position="292"/>
    </location>
</feature>
<evidence type="ECO:0000259" key="4">
    <source>
        <dbReference type="PROSITE" id="PS50303"/>
    </source>
</evidence>
<feature type="repeat" description="Pumilio" evidence="2">
    <location>
        <begin position="722"/>
        <end position="757"/>
    </location>
</feature>
<accession>A0ABQ8XYL8</accession>
<dbReference type="PANTHER" id="PTHR12537:SF12">
    <property type="entry name" value="MATERNAL PROTEIN PUMILIO"/>
    <property type="match status" value="1"/>
</dbReference>
<organism evidence="5 6">
    <name type="scientific">Anaeramoeba flamelloides</name>
    <dbReference type="NCBI Taxonomy" id="1746091"/>
    <lineage>
        <taxon>Eukaryota</taxon>
        <taxon>Metamonada</taxon>
        <taxon>Anaeramoebidae</taxon>
        <taxon>Anaeramoeba</taxon>
    </lineage>
</organism>
<evidence type="ECO:0000313" key="5">
    <source>
        <dbReference type="EMBL" id="KAJ6237701.1"/>
    </source>
</evidence>
<sequence length="935" mass="109147">MSKATQKKSQPIELKKSYGTSVWSTSISPNTQDFLFDYRPSSAPPNFDKQVSLRKQSPSRKSNEDKEIFLKSSLFSMNFSKNSKPKLDKKIQTKSLDRKQISNTSLGLLAKDLQKKDYDQKNKPNILRAFPKRTNSSPNISPFVTNSSTDSNKTFKPINSQTNQEKSNNNENQKKNKNNDNDNYINEKVKEKEINSKFNKAIGPISNHSLLGSLNQSKNRAKSPLSHSSLTSFNFEFEKLYLKNENNNNKDHNNNNKKNNNNNDNINNNTNDNNDNGNGKNGNKPTFNTNYQKTNNSLQSLKRSNSLSSVVKSNKNQIPLLGSKKNTLVYKKNSDFLVFPNFEIQNQQIPHSHSFGELSKTKKPILNQNKTKINNKFNKKLEFNSDSNSNSNSNFESKYEYNTEYKLESRKQKEMENSPLKNKTEQEVEEEKEKDLKLQSQSLTKSQSYLNQNTQLKFQNQNSVQEFFNNTSTNLSNSLDDQYSYYHMDINNSENIYFGSNGQNSLRYNNYGPYSKENENSTENGQYPNGYYSQYDQYGLGNNYMYMNPNNYDNHNQYHHQQQKQYNSSNKRRYSNYHDQKYHSYHHNNHYYNHHNNNQQKMRSLNFLNSLRNRKKKLNNFQLSEVIEFLPELCKDQFGSRFIQKKLQYATEKEKDEILNALEYYVIYLIQHVFGSNKHISRLVNMIFGHVFELSMDLYGCRVIQKALEVSDLLSKRKMVKELEGNVLQLVYDQNGNHVIQKCIECVPTDDVEFIIKIFAERITSLSRHPYGCRAVQRILKYYTGPLYNMILKQLFELITTFVKEQYGNYVIQFLLTEGTRKQKSIIISKITSNVHDFSLHKFASNVVEKCLLNGTKKEKTEIIEKILENDGESLKDMMKDQYGNYVVQKILDLASDSEKQKIVYCVRPHLNELSRYTYGKHVVDKIKKFSSLLN</sequence>
<feature type="compositionally biased region" description="Basic and acidic residues" evidence="3">
    <location>
        <begin position="408"/>
        <end position="437"/>
    </location>
</feature>
<dbReference type="PROSITE" id="PS50303">
    <property type="entry name" value="PUM_HD"/>
    <property type="match status" value="1"/>
</dbReference>
<feature type="repeat" description="Pumilio" evidence="2">
    <location>
        <begin position="625"/>
        <end position="660"/>
    </location>
</feature>
<feature type="compositionally biased region" description="Basic and acidic residues" evidence="3">
    <location>
        <begin position="172"/>
        <end position="184"/>
    </location>
</feature>
<evidence type="ECO:0000313" key="6">
    <source>
        <dbReference type="Proteomes" id="UP001150062"/>
    </source>
</evidence>
<evidence type="ECO:0000256" key="1">
    <source>
        <dbReference type="ARBA" id="ARBA00022737"/>
    </source>
</evidence>